<evidence type="ECO:0000313" key="1">
    <source>
        <dbReference type="EMBL" id="ABG99866.1"/>
    </source>
</evidence>
<keyword evidence="1" id="KW-0614">Plasmid</keyword>
<gene>
    <name evidence="1" type="ordered locus">RHA1_ro08822</name>
</gene>
<dbReference type="Proteomes" id="UP000008710">
    <property type="component" value="Plasmid pRHL1"/>
</dbReference>
<proteinExistence type="predicted"/>
<protein>
    <submittedName>
        <fullName evidence="1">Uncharacterized protein</fullName>
    </submittedName>
</protein>
<reference evidence="2" key="1">
    <citation type="journal article" date="2006" name="Proc. Natl. Acad. Sci. U.S.A.">
        <title>The complete genome of Rhodococcus sp. RHA1 provides insights into a catabolic powerhouse.</title>
        <authorList>
            <person name="McLeod M.P."/>
            <person name="Warren R.L."/>
            <person name="Hsiao W.W.L."/>
            <person name="Araki N."/>
            <person name="Myhre M."/>
            <person name="Fernandes C."/>
            <person name="Miyazawa D."/>
            <person name="Wong W."/>
            <person name="Lillquist A.L."/>
            <person name="Wang D."/>
            <person name="Dosanjh M."/>
            <person name="Hara H."/>
            <person name="Petrescu A."/>
            <person name="Morin R.D."/>
            <person name="Yang G."/>
            <person name="Stott J.M."/>
            <person name="Schein J.E."/>
            <person name="Shin H."/>
            <person name="Smailus D."/>
            <person name="Siddiqui A.S."/>
            <person name="Marra M.A."/>
            <person name="Jones S.J.M."/>
            <person name="Holt R."/>
            <person name="Brinkman F.S.L."/>
            <person name="Miyauchi K."/>
            <person name="Fukuda M."/>
            <person name="Davies J.E."/>
            <person name="Mohn W.W."/>
            <person name="Eltis L.D."/>
        </authorList>
    </citation>
    <scope>NUCLEOTIDE SEQUENCE [LARGE SCALE GENOMIC DNA]</scope>
    <source>
        <strain evidence="2">RHA1</strain>
    </source>
</reference>
<dbReference type="EMBL" id="CP000432">
    <property type="protein sequence ID" value="ABG99866.1"/>
    <property type="molecule type" value="Genomic_DNA"/>
</dbReference>
<name>Q0RXX0_RHOJR</name>
<dbReference type="HOGENOM" id="CLU_2452622_0_0_11"/>
<accession>Q0RXX0</accession>
<sequence length="89" mass="9635">MDFPPTRPTRAGLLACTGVALVLGHKGWRTPKSRASNTVSLLAEHGAHRTELPVRRGVLRIVKSHSGRTEWPSLGDAATRPHVHVARSS</sequence>
<geneLocation type="plasmid" evidence="1 2">
    <name>pRHL1</name>
</geneLocation>
<dbReference type="KEGG" id="rha:RHA1_ro08822"/>
<organism evidence="1 2">
    <name type="scientific">Rhodococcus jostii (strain RHA1)</name>
    <dbReference type="NCBI Taxonomy" id="101510"/>
    <lineage>
        <taxon>Bacteria</taxon>
        <taxon>Bacillati</taxon>
        <taxon>Actinomycetota</taxon>
        <taxon>Actinomycetes</taxon>
        <taxon>Mycobacteriales</taxon>
        <taxon>Nocardiaceae</taxon>
        <taxon>Rhodococcus</taxon>
    </lineage>
</organism>
<evidence type="ECO:0000313" key="2">
    <source>
        <dbReference type="Proteomes" id="UP000008710"/>
    </source>
</evidence>
<dbReference type="AlphaFoldDB" id="Q0RXX0"/>